<evidence type="ECO:0000313" key="1">
    <source>
        <dbReference type="EMBL" id="CAA9456631.1"/>
    </source>
</evidence>
<dbReference type="AlphaFoldDB" id="A0A6J4R408"/>
<proteinExistence type="predicted"/>
<evidence type="ECO:0008006" key="2">
    <source>
        <dbReference type="Google" id="ProtNLM"/>
    </source>
</evidence>
<gene>
    <name evidence="1" type="ORF">AVDCRST_MAG28-2455</name>
</gene>
<dbReference type="SUPFAM" id="SSF48371">
    <property type="entry name" value="ARM repeat"/>
    <property type="match status" value="1"/>
</dbReference>
<sequence>MEGDLLKGGAHVLSGVLERRAKEDPERFARLSLRFPDDTHPYYFDAVLRSVAEAGVSTETLLEVCRRCHKLPNRPSGRWICHAVEKVADRPLPNELLEIVAWYATEDPNPERELWRTDSGNEQPYYGGDILTAGINSARGRAAEAIAALIFRDAERTPIFSQALEKMVRDPSIGVRSCVASVLTAVLNHDRNLAVELFEWLCNTEDVLLGTREVENFLLYAARTHFDKLKPILERMVDSTDADVAAAGARQACVASLDVEEARPLAEKCLSGTEAQREGAAEVYSANLRTARYRSVCEDALAILFNDESKKVRSAASKCFFRLGEDQLGQYVNVVEAFVRSDAFVAEHGRLIHALEKAAVELPEVSILTCERFLDVVGGDAADIRTRAAGHADDVVQILVRTYNQSRHPKTQARCLDLFDRMAQLGVYGVDRALEQYER</sequence>
<dbReference type="InterPro" id="IPR016024">
    <property type="entry name" value="ARM-type_fold"/>
</dbReference>
<reference evidence="1" key="1">
    <citation type="submission" date="2020-02" db="EMBL/GenBank/DDBJ databases">
        <authorList>
            <person name="Meier V. D."/>
        </authorList>
    </citation>
    <scope>NUCLEOTIDE SEQUENCE</scope>
    <source>
        <strain evidence="1">AVDCRST_MAG28</strain>
    </source>
</reference>
<organism evidence="1">
    <name type="scientific">uncultured Rubrobacteraceae bacterium</name>
    <dbReference type="NCBI Taxonomy" id="349277"/>
    <lineage>
        <taxon>Bacteria</taxon>
        <taxon>Bacillati</taxon>
        <taxon>Actinomycetota</taxon>
        <taxon>Rubrobacteria</taxon>
        <taxon>Rubrobacterales</taxon>
        <taxon>Rubrobacteraceae</taxon>
        <taxon>environmental samples</taxon>
    </lineage>
</organism>
<name>A0A6J4R408_9ACTN</name>
<dbReference type="Gene3D" id="1.25.10.10">
    <property type="entry name" value="Leucine-rich Repeat Variant"/>
    <property type="match status" value="1"/>
</dbReference>
<dbReference type="InterPro" id="IPR011989">
    <property type="entry name" value="ARM-like"/>
</dbReference>
<protein>
    <recommendedName>
        <fullName evidence="2">HEAT repeat domain-containing protein</fullName>
    </recommendedName>
</protein>
<dbReference type="EMBL" id="CADCVE010000056">
    <property type="protein sequence ID" value="CAA9456631.1"/>
    <property type="molecule type" value="Genomic_DNA"/>
</dbReference>
<accession>A0A6J4R408</accession>